<keyword evidence="1" id="KW-1133">Transmembrane helix</keyword>
<dbReference type="InterPro" id="IPR013783">
    <property type="entry name" value="Ig-like_fold"/>
</dbReference>
<name>A0A8B6GWT5_MYTGA</name>
<evidence type="ECO:0000256" key="1">
    <source>
        <dbReference type="SAM" id="Phobius"/>
    </source>
</evidence>
<organism evidence="2 3">
    <name type="scientific">Mytilus galloprovincialis</name>
    <name type="common">Mediterranean mussel</name>
    <dbReference type="NCBI Taxonomy" id="29158"/>
    <lineage>
        <taxon>Eukaryota</taxon>
        <taxon>Metazoa</taxon>
        <taxon>Spiralia</taxon>
        <taxon>Lophotrochozoa</taxon>
        <taxon>Mollusca</taxon>
        <taxon>Bivalvia</taxon>
        <taxon>Autobranchia</taxon>
        <taxon>Pteriomorphia</taxon>
        <taxon>Mytilida</taxon>
        <taxon>Mytiloidea</taxon>
        <taxon>Mytilidae</taxon>
        <taxon>Mytilinae</taxon>
        <taxon>Mytilus</taxon>
    </lineage>
</organism>
<keyword evidence="1" id="KW-0472">Membrane</keyword>
<protein>
    <submittedName>
        <fullName evidence="2">Uncharacterized protein</fullName>
    </submittedName>
</protein>
<dbReference type="EMBL" id="UYJE01009113">
    <property type="protein sequence ID" value="VDI70162.1"/>
    <property type="molecule type" value="Genomic_DNA"/>
</dbReference>
<dbReference type="OrthoDB" id="6125649at2759"/>
<feature type="transmembrane region" description="Helical" evidence="1">
    <location>
        <begin position="282"/>
        <end position="303"/>
    </location>
</feature>
<proteinExistence type="predicted"/>
<keyword evidence="1" id="KW-0812">Transmembrane</keyword>
<reference evidence="2" key="1">
    <citation type="submission" date="2018-11" db="EMBL/GenBank/DDBJ databases">
        <authorList>
            <person name="Alioto T."/>
            <person name="Alioto T."/>
        </authorList>
    </citation>
    <scope>NUCLEOTIDE SEQUENCE</scope>
</reference>
<comment type="caution">
    <text evidence="2">The sequence shown here is derived from an EMBL/GenBank/DDBJ whole genome shotgun (WGS) entry which is preliminary data.</text>
</comment>
<sequence length="571" mass="63675">MTNPADKANIIAPGLPFNITVQGSIMMNGNEVVRGVEGKNLTIVCIAGKPPVETLVLSINGSNITNEGSDRITYSFIPTKLDNMKLFTCSAYSSLLVNPLSSEVRLDIQYSPVVEIRRKLTKTKLILVCNPSGNPDNFTFGDWEHWSEFKEHIRNVQGTSDVPPKFVNSNKQIQFGRYGKETNLTVLVYNKYGTLKTNLLQRNKTLNIHGLQRSIDIHEMVQDVNITVACIQIIFQLTLNRKEDCTDYKIEACNKKGCNELMVKIKWGTTNSTVDKTPPVQGIVIVVLVLVNIVIGVGIGVFVRFLKQKTKKRTITAANVRASKASNDDSIVYEDILEDENHQTPSQENENSILSTVNTIGVEKRDKDIVSSENALVASGNNIEDGDNDDGIYALPYKSLVVRYCTDDENVNLITEQNLIYENETSLDNSAYEMSPEFLQDTSPEDQTLPIYENVNHQTSSQENENPILSTVNIVGVEKRDKDTLSSENVSVASDNNDGIYEQPYASLGVQSCADNGNVYLITKQNSIYENKTYLDNTASEISSEFLQDTSPEEQELPVYENVVEEEVHLN</sequence>
<keyword evidence="3" id="KW-1185">Reference proteome</keyword>
<evidence type="ECO:0000313" key="2">
    <source>
        <dbReference type="EMBL" id="VDI70162.1"/>
    </source>
</evidence>
<dbReference type="InterPro" id="IPR036179">
    <property type="entry name" value="Ig-like_dom_sf"/>
</dbReference>
<dbReference type="Gene3D" id="2.60.40.10">
    <property type="entry name" value="Immunoglobulins"/>
    <property type="match status" value="1"/>
</dbReference>
<evidence type="ECO:0000313" key="3">
    <source>
        <dbReference type="Proteomes" id="UP000596742"/>
    </source>
</evidence>
<gene>
    <name evidence="2" type="ORF">MGAL_10B018395</name>
</gene>
<accession>A0A8B6GWT5</accession>
<dbReference type="AlphaFoldDB" id="A0A8B6GWT5"/>
<dbReference type="SUPFAM" id="SSF48726">
    <property type="entry name" value="Immunoglobulin"/>
    <property type="match status" value="1"/>
</dbReference>
<dbReference type="Proteomes" id="UP000596742">
    <property type="component" value="Unassembled WGS sequence"/>
</dbReference>